<evidence type="ECO:0000313" key="1">
    <source>
        <dbReference type="EMBL" id="ERK03410.1"/>
    </source>
</evidence>
<comment type="caution">
    <text evidence="1">The sequence shown here is derived from an EMBL/GenBank/DDBJ whole genome shotgun (WGS) entry which is preliminary data.</text>
</comment>
<gene>
    <name evidence="1" type="ORF">HMPREF0860_2070</name>
</gene>
<accession>A0ABP2YLZ0</accession>
<protein>
    <submittedName>
        <fullName evidence="1">Uncharacterized protein</fullName>
    </submittedName>
</protein>
<reference evidence="1 2" key="1">
    <citation type="submission" date="2013-08" db="EMBL/GenBank/DDBJ databases">
        <authorList>
            <person name="Durkin A.S."/>
            <person name="Haft D.R."/>
            <person name="McCorrison J."/>
            <person name="Torralba M."/>
            <person name="Gillis M."/>
            <person name="Haft D.H."/>
            <person name="Methe B."/>
            <person name="Sutton G."/>
            <person name="Nelson K.E."/>
        </authorList>
    </citation>
    <scope>NUCLEOTIDE SEQUENCE [LARGE SCALE GENOMIC DNA]</scope>
    <source>
        <strain evidence="1 2">ATCC 35536</strain>
    </source>
</reference>
<dbReference type="Proteomes" id="UP000016646">
    <property type="component" value="Unassembled WGS sequence"/>
</dbReference>
<evidence type="ECO:0000313" key="2">
    <source>
        <dbReference type="Proteomes" id="UP000016646"/>
    </source>
</evidence>
<name>A0ABP2YLZ0_TRESO</name>
<proteinExistence type="predicted"/>
<sequence length="46" mass="5699">MPRYDIARQDSSLIPFYRIFIYIIKNKFYIRRYIPCKNDKSINPQV</sequence>
<keyword evidence="2" id="KW-1185">Reference proteome</keyword>
<organism evidence="1 2">
    <name type="scientific">Treponema socranskii subsp. socranskii VPI DR56BR1116 = ATCC 35536</name>
    <dbReference type="NCBI Taxonomy" id="1125725"/>
    <lineage>
        <taxon>Bacteria</taxon>
        <taxon>Pseudomonadati</taxon>
        <taxon>Spirochaetota</taxon>
        <taxon>Spirochaetia</taxon>
        <taxon>Spirochaetales</taxon>
        <taxon>Treponemataceae</taxon>
        <taxon>Treponema</taxon>
    </lineage>
</organism>
<dbReference type="EMBL" id="AVQI01000033">
    <property type="protein sequence ID" value="ERK03410.1"/>
    <property type="molecule type" value="Genomic_DNA"/>
</dbReference>